<dbReference type="CDD" id="cd06261">
    <property type="entry name" value="TM_PBP2"/>
    <property type="match status" value="1"/>
</dbReference>
<organism evidence="9 10">
    <name type="scientific">Paenibacillus alginolyticus</name>
    <dbReference type="NCBI Taxonomy" id="59839"/>
    <lineage>
        <taxon>Bacteria</taxon>
        <taxon>Bacillati</taxon>
        <taxon>Bacillota</taxon>
        <taxon>Bacilli</taxon>
        <taxon>Bacillales</taxon>
        <taxon>Paenibacillaceae</taxon>
        <taxon>Paenibacillus</taxon>
    </lineage>
</organism>
<comment type="subcellular location">
    <subcellularLocation>
        <location evidence="1 7">Cell membrane</location>
        <topology evidence="1 7">Multi-pass membrane protein</topology>
    </subcellularLocation>
</comment>
<keyword evidence="4 7" id="KW-0812">Transmembrane</keyword>
<evidence type="ECO:0000313" key="9">
    <source>
        <dbReference type="EMBL" id="MCY9694678.1"/>
    </source>
</evidence>
<feature type="transmembrane region" description="Helical" evidence="7">
    <location>
        <begin position="265"/>
        <end position="290"/>
    </location>
</feature>
<dbReference type="InterPro" id="IPR035906">
    <property type="entry name" value="MetI-like_sf"/>
</dbReference>
<reference evidence="9 10" key="1">
    <citation type="submission" date="2022-05" db="EMBL/GenBank/DDBJ databases">
        <title>Genome Sequencing of Bee-Associated Microbes.</title>
        <authorList>
            <person name="Dunlap C."/>
        </authorList>
    </citation>
    <scope>NUCLEOTIDE SEQUENCE [LARGE SCALE GENOMIC DNA]</scope>
    <source>
        <strain evidence="9 10">NRRL B-14421</strain>
    </source>
</reference>
<gene>
    <name evidence="9" type="ORF">M5X19_17440</name>
</gene>
<keyword evidence="5 7" id="KW-1133">Transmembrane helix</keyword>
<evidence type="ECO:0000256" key="5">
    <source>
        <dbReference type="ARBA" id="ARBA00022989"/>
    </source>
</evidence>
<dbReference type="Proteomes" id="UP001527099">
    <property type="component" value="Unassembled WGS sequence"/>
</dbReference>
<dbReference type="InterPro" id="IPR000515">
    <property type="entry name" value="MetI-like"/>
</dbReference>
<evidence type="ECO:0000259" key="8">
    <source>
        <dbReference type="PROSITE" id="PS50928"/>
    </source>
</evidence>
<dbReference type="RefSeq" id="WP_268616261.1">
    <property type="nucleotide sequence ID" value="NZ_JAMDMX010000052.1"/>
</dbReference>
<evidence type="ECO:0000313" key="10">
    <source>
        <dbReference type="Proteomes" id="UP001527099"/>
    </source>
</evidence>
<dbReference type="Pfam" id="PF00528">
    <property type="entry name" value="BPD_transp_1"/>
    <property type="match status" value="1"/>
</dbReference>
<evidence type="ECO:0000256" key="1">
    <source>
        <dbReference type="ARBA" id="ARBA00004651"/>
    </source>
</evidence>
<dbReference type="SUPFAM" id="SSF161098">
    <property type="entry name" value="MetI-like"/>
    <property type="match status" value="1"/>
</dbReference>
<feature type="transmembrane region" description="Helical" evidence="7">
    <location>
        <begin position="217"/>
        <end position="234"/>
    </location>
</feature>
<comment type="similarity">
    <text evidence="7">Belongs to the binding-protein-dependent transport system permease family.</text>
</comment>
<keyword evidence="3" id="KW-1003">Cell membrane</keyword>
<feature type="transmembrane region" description="Helical" evidence="7">
    <location>
        <begin position="12"/>
        <end position="35"/>
    </location>
</feature>
<dbReference type="InterPro" id="IPR051393">
    <property type="entry name" value="ABC_transporter_permease"/>
</dbReference>
<dbReference type="PROSITE" id="PS50928">
    <property type="entry name" value="ABC_TM1"/>
    <property type="match status" value="1"/>
</dbReference>
<evidence type="ECO:0000256" key="2">
    <source>
        <dbReference type="ARBA" id="ARBA00022448"/>
    </source>
</evidence>
<keyword evidence="2 7" id="KW-0813">Transport</keyword>
<dbReference type="Gene3D" id="1.10.3720.10">
    <property type="entry name" value="MetI-like"/>
    <property type="match status" value="1"/>
</dbReference>
<protein>
    <submittedName>
        <fullName evidence="9">Sugar ABC transporter permease</fullName>
    </submittedName>
</protein>
<dbReference type="EMBL" id="JAMDMX010000052">
    <property type="protein sequence ID" value="MCY9694678.1"/>
    <property type="molecule type" value="Genomic_DNA"/>
</dbReference>
<proteinExistence type="inferred from homology"/>
<evidence type="ECO:0000256" key="7">
    <source>
        <dbReference type="RuleBase" id="RU363032"/>
    </source>
</evidence>
<comment type="caution">
    <text evidence="9">The sequence shown here is derived from an EMBL/GenBank/DDBJ whole genome shotgun (WGS) entry which is preliminary data.</text>
</comment>
<feature type="transmembrane region" description="Helical" evidence="7">
    <location>
        <begin position="106"/>
        <end position="130"/>
    </location>
</feature>
<feature type="transmembrane region" description="Helical" evidence="7">
    <location>
        <begin position="159"/>
        <end position="181"/>
    </location>
</feature>
<evidence type="ECO:0000256" key="4">
    <source>
        <dbReference type="ARBA" id="ARBA00022692"/>
    </source>
</evidence>
<sequence>MQSPYWKWQLKTAPYAFVAPFVVSFLLFTLSPFVYSIYLSFTKWHGQAEKEFVGWTNYTNVLQSGDFWYSVFNSVIIFMLYVPIMLLLALVFAVCLSSGLMKAKGFFRTVFFIPNITSVVAISFVFLLIFNTNNGVLNQLLLSAGLIDSPIPFLETPGWARISVALLVIYRWTGYNMILLLGGLQNIPKSLYESAKVDGANALQSFIYLTVPMMRKLLAFCTVLSTLGTFSLFTEPFILTNGGPAKATTTPVVLIYKESFQNLNFGYASTLAMFFFILMLIISVVQLRLFRDND</sequence>
<evidence type="ECO:0000256" key="6">
    <source>
        <dbReference type="ARBA" id="ARBA00023136"/>
    </source>
</evidence>
<evidence type="ECO:0000256" key="3">
    <source>
        <dbReference type="ARBA" id="ARBA00022475"/>
    </source>
</evidence>
<feature type="domain" description="ABC transmembrane type-1" evidence="8">
    <location>
        <begin position="71"/>
        <end position="286"/>
    </location>
</feature>
<accession>A0ABT4GER0</accession>
<feature type="transmembrane region" description="Helical" evidence="7">
    <location>
        <begin position="67"/>
        <end position="94"/>
    </location>
</feature>
<name>A0ABT4GER0_9BACL</name>
<keyword evidence="10" id="KW-1185">Reference proteome</keyword>
<keyword evidence="6 7" id="KW-0472">Membrane</keyword>
<dbReference type="PANTHER" id="PTHR30193">
    <property type="entry name" value="ABC TRANSPORTER PERMEASE PROTEIN"/>
    <property type="match status" value="1"/>
</dbReference>
<dbReference type="PANTHER" id="PTHR30193:SF37">
    <property type="entry name" value="INNER MEMBRANE ABC TRANSPORTER PERMEASE PROTEIN YCJO"/>
    <property type="match status" value="1"/>
</dbReference>